<dbReference type="InterPro" id="IPR011990">
    <property type="entry name" value="TPR-like_helical_dom_sf"/>
</dbReference>
<dbReference type="EMBL" id="JBHSZO010000010">
    <property type="protein sequence ID" value="MFC7218271.1"/>
    <property type="molecule type" value="Genomic_DNA"/>
</dbReference>
<dbReference type="Gene3D" id="1.10.10.10">
    <property type="entry name" value="Winged helix-like DNA-binding domain superfamily/Winged helix DNA-binding domain"/>
    <property type="match status" value="1"/>
</dbReference>
<dbReference type="InterPro" id="IPR041664">
    <property type="entry name" value="AAA_16"/>
</dbReference>
<proteinExistence type="predicted"/>
<dbReference type="SMART" id="SM00421">
    <property type="entry name" value="HTH_LUXR"/>
    <property type="match status" value="1"/>
</dbReference>
<protein>
    <submittedName>
        <fullName evidence="2">ATP-binding protein</fullName>
    </submittedName>
</protein>
<gene>
    <name evidence="2" type="ORF">ACFQLX_08845</name>
</gene>
<keyword evidence="3" id="KW-1185">Reference proteome</keyword>
<evidence type="ECO:0000313" key="2">
    <source>
        <dbReference type="EMBL" id="MFC7218271.1"/>
    </source>
</evidence>
<dbReference type="SUPFAM" id="SSF48452">
    <property type="entry name" value="TPR-like"/>
    <property type="match status" value="1"/>
</dbReference>
<dbReference type="Gene3D" id="1.25.40.10">
    <property type="entry name" value="Tetratricopeptide repeat domain"/>
    <property type="match status" value="1"/>
</dbReference>
<evidence type="ECO:0000313" key="3">
    <source>
        <dbReference type="Proteomes" id="UP001596413"/>
    </source>
</evidence>
<accession>A0ABW2GGI4</accession>
<dbReference type="Pfam" id="PF13191">
    <property type="entry name" value="AAA_16"/>
    <property type="match status" value="1"/>
</dbReference>
<sequence>MEVTSFVGRTTELAELRALLDQARMVTLVGPGGVGKTRLALRGAAEVAAAGTVTFVELSGVKSSELLPHAVSEALGLPEQSDRPQIDGVVDYLADREMTLVLDTCEHLLDACALFADLLLPHAPGLTILATSRQALDVPGEHVLAVPPLPLPVAGSGGDGGPGAPDGETGGGALELFVARARAAMPGFALDETTRAQALALCRRLDGIPLAIELATVRLRALPLGQLVTQLSDTFALLEGGRMTTLPRHQTLRTTIGWSHELCTPQERMLWARLSVFAGTFDLAAVQSVCTDEQLPAESVLQHLIGLVDKSVVLRAGENSARYRLLDTIREFGAETLAAQGGREQARRRHVTHYRERLRECEEGGFTSRQTALYRAMLDDADNLRVALQYASQCGELVSLTGDMWLFWLCGGRPAEATRWMDRALSLEPGRTAERARTLAWYATFAVYQGDHASASRAADEALEIAEELGDEGLLARALLGRGAALAYAGEDEEGREVLEESRRRMIAVGDSNGLALVTTRICITAAFAGRPQDCLEAFDKTVELLGEDTEECFLMGFVYMSRGMAHLTRGEIAEAGQALRRAVALKDSLDEILGIANTLAMLGWVAVSEGRHRRAAWLLGASDTLAALVGKRRLLGNPRMIAMHGKFSDEARGELGEERYGQLHRQGGALPRSQATAFAVRDLDTLPEKGAAVAAQRGSGPGALTRREREVAELVAQGLSNREVAERLVISKRTADAHVEHILAKLGFSSRSEIAALLGADAAVVRTGDQAR</sequence>
<name>A0ABW2GGI4_9ACTN</name>
<organism evidence="2 3">
    <name type="scientific">Streptomyces polyrhachis</name>
    <dbReference type="NCBI Taxonomy" id="1282885"/>
    <lineage>
        <taxon>Bacteria</taxon>
        <taxon>Bacillati</taxon>
        <taxon>Actinomycetota</taxon>
        <taxon>Actinomycetes</taxon>
        <taxon>Kitasatosporales</taxon>
        <taxon>Streptomycetaceae</taxon>
        <taxon>Streptomyces</taxon>
    </lineage>
</organism>
<keyword evidence="2" id="KW-0547">Nucleotide-binding</keyword>
<dbReference type="CDD" id="cd06170">
    <property type="entry name" value="LuxR_C_like"/>
    <property type="match status" value="1"/>
</dbReference>
<dbReference type="Gene3D" id="3.40.50.300">
    <property type="entry name" value="P-loop containing nucleotide triphosphate hydrolases"/>
    <property type="match status" value="1"/>
</dbReference>
<dbReference type="SUPFAM" id="SSF46894">
    <property type="entry name" value="C-terminal effector domain of the bipartite response regulators"/>
    <property type="match status" value="1"/>
</dbReference>
<reference evidence="3" key="1">
    <citation type="journal article" date="2019" name="Int. J. Syst. Evol. Microbiol.">
        <title>The Global Catalogue of Microorganisms (GCM) 10K type strain sequencing project: providing services to taxonomists for standard genome sequencing and annotation.</title>
        <authorList>
            <consortium name="The Broad Institute Genomics Platform"/>
            <consortium name="The Broad Institute Genome Sequencing Center for Infectious Disease"/>
            <person name="Wu L."/>
            <person name="Ma J."/>
        </authorList>
    </citation>
    <scope>NUCLEOTIDE SEQUENCE [LARGE SCALE GENOMIC DNA]</scope>
    <source>
        <strain evidence="3">CGMCC 1.13681</strain>
    </source>
</reference>
<dbReference type="Pfam" id="PF00196">
    <property type="entry name" value="GerE"/>
    <property type="match status" value="1"/>
</dbReference>
<evidence type="ECO:0000259" key="1">
    <source>
        <dbReference type="PROSITE" id="PS50043"/>
    </source>
</evidence>
<dbReference type="InterPro" id="IPR000792">
    <property type="entry name" value="Tscrpt_reg_LuxR_C"/>
</dbReference>
<dbReference type="PANTHER" id="PTHR47691:SF3">
    <property type="entry name" value="HTH-TYPE TRANSCRIPTIONAL REGULATOR RV0890C-RELATED"/>
    <property type="match status" value="1"/>
</dbReference>
<keyword evidence="2" id="KW-0067">ATP-binding</keyword>
<dbReference type="RefSeq" id="WP_386413586.1">
    <property type="nucleotide sequence ID" value="NZ_JBHSZO010000010.1"/>
</dbReference>
<dbReference type="PRINTS" id="PR00038">
    <property type="entry name" value="HTHLUXR"/>
</dbReference>
<dbReference type="PROSITE" id="PS50043">
    <property type="entry name" value="HTH_LUXR_2"/>
    <property type="match status" value="1"/>
</dbReference>
<dbReference type="PRINTS" id="PR00364">
    <property type="entry name" value="DISEASERSIST"/>
</dbReference>
<comment type="caution">
    <text evidence="2">The sequence shown here is derived from an EMBL/GenBank/DDBJ whole genome shotgun (WGS) entry which is preliminary data.</text>
</comment>
<dbReference type="InterPro" id="IPR036388">
    <property type="entry name" value="WH-like_DNA-bd_sf"/>
</dbReference>
<feature type="domain" description="HTH luxR-type" evidence="1">
    <location>
        <begin position="698"/>
        <end position="763"/>
    </location>
</feature>
<dbReference type="GO" id="GO:0005524">
    <property type="term" value="F:ATP binding"/>
    <property type="evidence" value="ECO:0007669"/>
    <property type="project" value="UniProtKB-KW"/>
</dbReference>
<dbReference type="PANTHER" id="PTHR47691">
    <property type="entry name" value="REGULATOR-RELATED"/>
    <property type="match status" value="1"/>
</dbReference>
<dbReference type="InterPro" id="IPR027417">
    <property type="entry name" value="P-loop_NTPase"/>
</dbReference>
<dbReference type="SUPFAM" id="SSF52540">
    <property type="entry name" value="P-loop containing nucleoside triphosphate hydrolases"/>
    <property type="match status" value="1"/>
</dbReference>
<dbReference type="InterPro" id="IPR016032">
    <property type="entry name" value="Sig_transdc_resp-reg_C-effctor"/>
</dbReference>
<dbReference type="Proteomes" id="UP001596413">
    <property type="component" value="Unassembled WGS sequence"/>
</dbReference>